<dbReference type="GO" id="GO:0005886">
    <property type="term" value="C:plasma membrane"/>
    <property type="evidence" value="ECO:0007669"/>
    <property type="project" value="TreeGrafter"/>
</dbReference>
<dbReference type="SUPFAM" id="SSF161070">
    <property type="entry name" value="SNF-like"/>
    <property type="match status" value="1"/>
</dbReference>
<evidence type="ECO:0000256" key="6">
    <source>
        <dbReference type="ARBA" id="ARBA00022970"/>
    </source>
</evidence>
<dbReference type="OrthoDB" id="6581954at2759"/>
<dbReference type="Proteomes" id="UP000494163">
    <property type="component" value="Chromosome X"/>
</dbReference>
<evidence type="ECO:0000256" key="11">
    <source>
        <dbReference type="ARBA" id="ARBA00023180"/>
    </source>
</evidence>
<dbReference type="InterPro" id="IPR037272">
    <property type="entry name" value="SNS_sf"/>
</dbReference>
<dbReference type="AlphaFoldDB" id="A0A0M4EX99"/>
<dbReference type="GO" id="GO:0089718">
    <property type="term" value="P:amino acid import across plasma membrane"/>
    <property type="evidence" value="ECO:0007669"/>
    <property type="project" value="TreeGrafter"/>
</dbReference>
<evidence type="ECO:0000256" key="15">
    <source>
        <dbReference type="RuleBase" id="RU003732"/>
    </source>
</evidence>
<keyword evidence="14" id="KW-0479">Metal-binding</keyword>
<feature type="transmembrane region" description="Helical" evidence="16">
    <location>
        <begin position="25"/>
        <end position="46"/>
    </location>
</feature>
<keyword evidence="5 15" id="KW-0769">Symport</keyword>
<feature type="transmembrane region" description="Helical" evidence="16">
    <location>
        <begin position="460"/>
        <end position="479"/>
    </location>
</feature>
<evidence type="ECO:0000256" key="2">
    <source>
        <dbReference type="ARBA" id="ARBA00006459"/>
    </source>
</evidence>
<feature type="transmembrane region" description="Helical" evidence="16">
    <location>
        <begin position="415"/>
        <end position="439"/>
    </location>
</feature>
<evidence type="ECO:0000256" key="1">
    <source>
        <dbReference type="ARBA" id="ARBA00004141"/>
    </source>
</evidence>
<dbReference type="NCBIfam" id="NF037979">
    <property type="entry name" value="Na_transp"/>
    <property type="match status" value="1"/>
</dbReference>
<feature type="binding site" evidence="14">
    <location>
        <position position="8"/>
    </location>
    <ligand>
        <name>Na(+)</name>
        <dbReference type="ChEBI" id="CHEBI:29101"/>
        <label>1</label>
    </ligand>
</feature>
<dbReference type="Pfam" id="PF00209">
    <property type="entry name" value="SNF"/>
    <property type="match status" value="1"/>
</dbReference>
<accession>A0A0M4EX99</accession>
<dbReference type="PROSITE" id="PS50267">
    <property type="entry name" value="NA_NEUROTRAN_SYMP_3"/>
    <property type="match status" value="1"/>
</dbReference>
<dbReference type="PRINTS" id="PR00176">
    <property type="entry name" value="NANEUSMPORT"/>
</dbReference>
<dbReference type="EMBL" id="CP012528">
    <property type="protein sequence ID" value="ALC48305.1"/>
    <property type="molecule type" value="Genomic_DNA"/>
</dbReference>
<dbReference type="PANTHER" id="PTHR11616:SF321">
    <property type="entry name" value="SODIUM-DEPENDENT NUTRIENT AMINO ACID TRANSPORTER 1-RELATED"/>
    <property type="match status" value="1"/>
</dbReference>
<keyword evidence="12" id="KW-0739">Sodium transport</keyword>
<dbReference type="GO" id="GO:0046872">
    <property type="term" value="F:metal ion binding"/>
    <property type="evidence" value="ECO:0007669"/>
    <property type="project" value="UniProtKB-KW"/>
</dbReference>
<evidence type="ECO:0000256" key="12">
    <source>
        <dbReference type="ARBA" id="ARBA00023201"/>
    </source>
</evidence>
<dbReference type="PROSITE" id="PS00610">
    <property type="entry name" value="NA_NEUROTRAN_SYMP_1"/>
    <property type="match status" value="1"/>
</dbReference>
<keyword evidence="4 15" id="KW-0812">Transmembrane</keyword>
<keyword evidence="3 15" id="KW-0813">Transport</keyword>
<evidence type="ECO:0000256" key="7">
    <source>
        <dbReference type="ARBA" id="ARBA00022989"/>
    </source>
</evidence>
<feature type="binding site" evidence="14">
    <location>
        <position position="358"/>
    </location>
    <ligand>
        <name>Na(+)</name>
        <dbReference type="ChEBI" id="CHEBI:29101"/>
        <label>1</label>
    </ligand>
</feature>
<comment type="subcellular location">
    <subcellularLocation>
        <location evidence="1">Membrane</location>
        <topology evidence="1">Multi-pass membrane protein</topology>
    </subcellularLocation>
</comment>
<feature type="transmembrane region" description="Helical" evidence="16">
    <location>
        <begin position="67"/>
        <end position="98"/>
    </location>
</feature>
<keyword evidence="18" id="KW-1185">Reference proteome</keyword>
<keyword evidence="10 16" id="KW-0472">Membrane</keyword>
<dbReference type="CDD" id="cd10324">
    <property type="entry name" value="SLC6sbd"/>
    <property type="match status" value="1"/>
</dbReference>
<feature type="transmembrane region" description="Helical" evidence="16">
    <location>
        <begin position="285"/>
        <end position="306"/>
    </location>
</feature>
<dbReference type="GO" id="GO:0015179">
    <property type="term" value="F:L-amino acid transmembrane transporter activity"/>
    <property type="evidence" value="ECO:0007669"/>
    <property type="project" value="TreeGrafter"/>
</dbReference>
<feature type="transmembrane region" description="Helical" evidence="16">
    <location>
        <begin position="499"/>
        <end position="518"/>
    </location>
</feature>
<comment type="similarity">
    <text evidence="2 15">Belongs to the sodium:neurotransmitter symporter (SNF) (TC 2.A.22) family.</text>
</comment>
<feature type="transmembrane region" description="Helical" evidence="16">
    <location>
        <begin position="252"/>
        <end position="273"/>
    </location>
</feature>
<sequence>MSCISVSVGLGNVWRFPFTAYENGGGAFLIPYIIVLFLIGKPMYYLEMIIGQFTSQGTVKIWSICPAFLGVGYGQAFATICIITYYSSLLALTLYYLFVSFQAELPWSYCRPEWINCVNSRNEDAAKSLLSNATTLLSPYASANNTKLQSSSELYFLNVVIKEKLDISDGIGYPDWKLTIALFVSWVVIFLVIMRGVKSSGKAAYFLALFPYVVLFALLGRAVTLEGAVDGILFFLKPQWGELLNPTVWKEAVVQCFFSLAVGCGPIIMFASYNRFSHSIYRDAMIVTTLDTLTSLLGGITIFAILGNLAHNLQIDNIREVVRSGTGLAFISYPDAISKFQAVPQLFSVLFFFMLFVLGIGSIVALQSTIVTIICDQFRSWKYWKVALVTSICGFLMGLVYVTPGGQWILTLVDFYGGTYVVFILAIFELAGIVWIYGLQNFCDDIEFMCNKRVSMYWRLCWAFFTPVMMIVIFIYSMVTIQPIRYSDIYFPLAGDVAGWLLFAVGAAQFPLWGWWYMSTHRSGSFAKSFMSAMRPSDKWGPANPLTKRDWLLFKDELLAKRATQAKSHKLSFFWQKLCNLCGSSSN</sequence>
<dbReference type="OMA" id="LQNFCDD"/>
<feature type="transmembrane region" description="Helical" evidence="16">
    <location>
        <begin position="204"/>
        <end position="223"/>
    </location>
</feature>
<dbReference type="InterPro" id="IPR000175">
    <property type="entry name" value="Na/ntran_symport"/>
</dbReference>
<keyword evidence="8 14" id="KW-0915">Sodium</keyword>
<feature type="binding site" evidence="14">
    <location>
        <position position="12"/>
    </location>
    <ligand>
        <name>Na(+)</name>
        <dbReference type="ChEBI" id="CHEBI:29101"/>
        <label>1</label>
    </ligand>
</feature>
<keyword evidence="6" id="KW-0029">Amino-acid transport</keyword>
<evidence type="ECO:0000313" key="18">
    <source>
        <dbReference type="Proteomes" id="UP000494163"/>
    </source>
</evidence>
<dbReference type="PANTHER" id="PTHR11616">
    <property type="entry name" value="SODIUM/CHLORIDE DEPENDENT TRANSPORTER"/>
    <property type="match status" value="1"/>
</dbReference>
<feature type="transmembrane region" description="Helical" evidence="16">
    <location>
        <begin position="178"/>
        <end position="197"/>
    </location>
</feature>
<keyword evidence="11" id="KW-0325">Glycoprotein</keyword>
<evidence type="ECO:0000256" key="9">
    <source>
        <dbReference type="ARBA" id="ARBA00023065"/>
    </source>
</evidence>
<evidence type="ECO:0000256" key="16">
    <source>
        <dbReference type="SAM" id="Phobius"/>
    </source>
</evidence>
<feature type="binding site" evidence="14">
    <location>
        <position position="362"/>
    </location>
    <ligand>
        <name>Na(+)</name>
        <dbReference type="ChEBI" id="CHEBI:29101"/>
        <label>1</label>
    </ligand>
</feature>
<comment type="function">
    <text evidence="13">Unusual broad substrate spectrum amino acid:sodium cotransporter that promotes absorption of the D isomers of essential amino acids. Neutral amino acids are the preferred substrates, especially methionine and phenylalanine.</text>
</comment>
<gene>
    <name evidence="17" type="ORF">Dbus_chrXg161</name>
</gene>
<protein>
    <recommendedName>
        <fullName evidence="15">Transporter</fullName>
    </recommendedName>
</protein>
<evidence type="ECO:0000256" key="10">
    <source>
        <dbReference type="ARBA" id="ARBA00023136"/>
    </source>
</evidence>
<evidence type="ECO:0000256" key="13">
    <source>
        <dbReference type="ARBA" id="ARBA00037785"/>
    </source>
</evidence>
<reference evidence="17 18" key="1">
    <citation type="submission" date="2015-08" db="EMBL/GenBank/DDBJ databases">
        <title>Ancestral chromatin configuration constrains chromatin evolution on differentiating sex chromosomes in Drosophila.</title>
        <authorList>
            <person name="Zhou Q."/>
            <person name="Bachtrog D."/>
        </authorList>
    </citation>
    <scope>NUCLEOTIDE SEQUENCE [LARGE SCALE GENOMIC DNA]</scope>
    <source>
        <tissue evidence="17">Whole larvae</tissue>
    </source>
</reference>
<evidence type="ECO:0000256" key="4">
    <source>
        <dbReference type="ARBA" id="ARBA00022692"/>
    </source>
</evidence>
<keyword evidence="9" id="KW-0406">Ion transport</keyword>
<evidence type="ECO:0000313" key="17">
    <source>
        <dbReference type="EMBL" id="ALC48305.1"/>
    </source>
</evidence>
<keyword evidence="7 16" id="KW-1133">Transmembrane helix</keyword>
<feature type="binding site" evidence="14">
    <location>
        <position position="259"/>
    </location>
    <ligand>
        <name>Na(+)</name>
        <dbReference type="ChEBI" id="CHEBI:29101"/>
        <label>1</label>
    </ligand>
</feature>
<name>A0A0M4EX99_DROBS</name>
<evidence type="ECO:0000256" key="3">
    <source>
        <dbReference type="ARBA" id="ARBA00022448"/>
    </source>
</evidence>
<proteinExistence type="inferred from homology"/>
<evidence type="ECO:0000256" key="8">
    <source>
        <dbReference type="ARBA" id="ARBA00023053"/>
    </source>
</evidence>
<dbReference type="GO" id="GO:0005283">
    <property type="term" value="F:amino acid:sodium symporter activity"/>
    <property type="evidence" value="ECO:0007669"/>
    <property type="project" value="TreeGrafter"/>
</dbReference>
<organism evidence="17 18">
    <name type="scientific">Drosophila busckii</name>
    <name type="common">Fruit fly</name>
    <dbReference type="NCBI Taxonomy" id="30019"/>
    <lineage>
        <taxon>Eukaryota</taxon>
        <taxon>Metazoa</taxon>
        <taxon>Ecdysozoa</taxon>
        <taxon>Arthropoda</taxon>
        <taxon>Hexapoda</taxon>
        <taxon>Insecta</taxon>
        <taxon>Pterygota</taxon>
        <taxon>Neoptera</taxon>
        <taxon>Endopterygota</taxon>
        <taxon>Diptera</taxon>
        <taxon>Brachycera</taxon>
        <taxon>Muscomorpha</taxon>
        <taxon>Ephydroidea</taxon>
        <taxon>Drosophilidae</taxon>
        <taxon>Drosophila</taxon>
    </lineage>
</organism>
<evidence type="ECO:0000256" key="14">
    <source>
        <dbReference type="PIRSR" id="PIRSR600175-1"/>
    </source>
</evidence>
<evidence type="ECO:0000256" key="5">
    <source>
        <dbReference type="ARBA" id="ARBA00022847"/>
    </source>
</evidence>
<feature type="transmembrane region" description="Helical" evidence="16">
    <location>
        <begin position="349"/>
        <end position="374"/>
    </location>
</feature>
<feature type="transmembrane region" description="Helical" evidence="16">
    <location>
        <begin position="386"/>
        <end position="403"/>
    </location>
</feature>